<sequence>MEDETDLEFYHWGDIGWPSYSSIFTPHSMPKIANHPFYNACERTQASNNVAHGCHPVLGANPTPTVTLPISGSAAFTWMYPDPNQWIVYNTPTTNIPYSVIENFHFEDSLYYPSAFSLERSGVTFPLTAWEPTQSSLPLDEFLPESDQIYLSSEGMASRDESIPFTPATDTTCSSADLASHSNLVDRHQTQPQ</sequence>
<accession>A0A1S9RQ95</accession>
<evidence type="ECO:0000313" key="1">
    <source>
        <dbReference type="EMBL" id="OOQ87511.1"/>
    </source>
</evidence>
<name>A0A1S9RQ95_PENBI</name>
<dbReference type="Proteomes" id="UP000190744">
    <property type="component" value="Unassembled WGS sequence"/>
</dbReference>
<protein>
    <submittedName>
        <fullName evidence="1">Uncharacterized protein</fullName>
    </submittedName>
</protein>
<organism evidence="1 2">
    <name type="scientific">Penicillium brasilianum</name>
    <dbReference type="NCBI Taxonomy" id="104259"/>
    <lineage>
        <taxon>Eukaryota</taxon>
        <taxon>Fungi</taxon>
        <taxon>Dikarya</taxon>
        <taxon>Ascomycota</taxon>
        <taxon>Pezizomycotina</taxon>
        <taxon>Eurotiomycetes</taxon>
        <taxon>Eurotiomycetidae</taxon>
        <taxon>Eurotiales</taxon>
        <taxon>Aspergillaceae</taxon>
        <taxon>Penicillium</taxon>
    </lineage>
</organism>
<comment type="caution">
    <text evidence="1">The sequence shown here is derived from an EMBL/GenBank/DDBJ whole genome shotgun (WGS) entry which is preliminary data.</text>
</comment>
<evidence type="ECO:0000313" key="2">
    <source>
        <dbReference type="Proteomes" id="UP000190744"/>
    </source>
</evidence>
<reference evidence="2" key="1">
    <citation type="submission" date="2015-09" db="EMBL/GenBank/DDBJ databases">
        <authorList>
            <person name="Fill T.P."/>
            <person name="Baretta J.F."/>
            <person name="de Almeida L.G."/>
            <person name="Rocha M."/>
            <person name="de Souza D.H."/>
            <person name="Malavazi I."/>
            <person name="Cerdeira L.T."/>
            <person name="Hong H."/>
            <person name="Samborskyy M."/>
            <person name="de Vasconcelos A.T."/>
            <person name="Leadlay P."/>
            <person name="Rodrigues-Filho E."/>
        </authorList>
    </citation>
    <scope>NUCLEOTIDE SEQUENCE [LARGE SCALE GENOMIC DNA]</scope>
    <source>
        <strain evidence="2">LaBioMMi 136</strain>
    </source>
</reference>
<dbReference type="EMBL" id="LJBN01000124">
    <property type="protein sequence ID" value="OOQ87511.1"/>
    <property type="molecule type" value="Genomic_DNA"/>
</dbReference>
<proteinExistence type="predicted"/>
<dbReference type="AlphaFoldDB" id="A0A1S9RQ95"/>
<gene>
    <name evidence="1" type="ORF">PEBR_20349</name>
</gene>